<proteinExistence type="predicted"/>
<feature type="compositionally biased region" description="Polar residues" evidence="2">
    <location>
        <begin position="332"/>
        <end position="341"/>
    </location>
</feature>
<accession>A0A4Q2DSF4</accession>
<protein>
    <submittedName>
        <fullName evidence="3">Uncharacterized protein</fullName>
    </submittedName>
</protein>
<keyword evidence="1" id="KW-0175">Coiled coil</keyword>
<evidence type="ECO:0000313" key="3">
    <source>
        <dbReference type="EMBL" id="RXW22973.1"/>
    </source>
</evidence>
<gene>
    <name evidence="3" type="ORF">EST38_g2867</name>
</gene>
<keyword evidence="4" id="KW-1185">Reference proteome</keyword>
<name>A0A4Q2DSF4_9AGAR</name>
<feature type="compositionally biased region" description="Low complexity" evidence="2">
    <location>
        <begin position="280"/>
        <end position="290"/>
    </location>
</feature>
<dbReference type="OrthoDB" id="3246365at2759"/>
<comment type="caution">
    <text evidence="3">The sequence shown here is derived from an EMBL/GenBank/DDBJ whole genome shotgun (WGS) entry which is preliminary data.</text>
</comment>
<dbReference type="STRING" id="2316362.A0A4Q2DSF4"/>
<feature type="compositionally biased region" description="Basic residues" evidence="2">
    <location>
        <begin position="347"/>
        <end position="360"/>
    </location>
</feature>
<dbReference type="AlphaFoldDB" id="A0A4Q2DSF4"/>
<feature type="compositionally biased region" description="Basic and acidic residues" evidence="2">
    <location>
        <begin position="258"/>
        <end position="279"/>
    </location>
</feature>
<evidence type="ECO:0000313" key="4">
    <source>
        <dbReference type="Proteomes" id="UP000290288"/>
    </source>
</evidence>
<evidence type="ECO:0000256" key="2">
    <source>
        <dbReference type="SAM" id="MobiDB-lite"/>
    </source>
</evidence>
<reference evidence="3 4" key="1">
    <citation type="submission" date="2019-01" db="EMBL/GenBank/DDBJ databases">
        <title>Draft genome sequence of Psathyrella aberdarensis IHI B618.</title>
        <authorList>
            <person name="Buettner E."/>
            <person name="Kellner H."/>
        </authorList>
    </citation>
    <scope>NUCLEOTIDE SEQUENCE [LARGE SCALE GENOMIC DNA]</scope>
    <source>
        <strain evidence="3 4">IHI B618</strain>
    </source>
</reference>
<dbReference type="Proteomes" id="UP000290288">
    <property type="component" value="Unassembled WGS sequence"/>
</dbReference>
<feature type="coiled-coil region" evidence="1">
    <location>
        <begin position="195"/>
        <end position="248"/>
    </location>
</feature>
<evidence type="ECO:0000256" key="1">
    <source>
        <dbReference type="SAM" id="Coils"/>
    </source>
</evidence>
<sequence length="360" mass="39106">MPIPTAPALLVGLGARLLVNTLNRAPGAETSTAESILVGVWQGVGLQYAGKHNQIVVFVGAAIAAKLFWDFATSPDANKSISTLIGVLLGAVGTELLSSLIDQLFGEGGGEVVSTGHRRRTRTLSATTLPYGYQYPSTPKPRSERVVQFRPSVQGGSVESDIFQRPIPSDITSLDSSAFDLIGHKPTATPMEREIAALRARASLADSERRRYKEERKWALSQGNVARAEQMKSEYKRYKALMESCHREADLKLLAMEASKERESRKDTGPFDFPKEPTPRARTPQARATANGHSSNSTPARTPQTHRPTANGHSSHTTPARTPQAARLTANGHPSHTTPSYSEYKAARKRRASSNKGTTR</sequence>
<feature type="region of interest" description="Disordered" evidence="2">
    <location>
        <begin position="258"/>
        <end position="360"/>
    </location>
</feature>
<dbReference type="EMBL" id="SDEE01000055">
    <property type="protein sequence ID" value="RXW22973.1"/>
    <property type="molecule type" value="Genomic_DNA"/>
</dbReference>
<feature type="compositionally biased region" description="Polar residues" evidence="2">
    <location>
        <begin position="291"/>
        <end position="321"/>
    </location>
</feature>
<organism evidence="3 4">
    <name type="scientific">Candolleomyces aberdarensis</name>
    <dbReference type="NCBI Taxonomy" id="2316362"/>
    <lineage>
        <taxon>Eukaryota</taxon>
        <taxon>Fungi</taxon>
        <taxon>Dikarya</taxon>
        <taxon>Basidiomycota</taxon>
        <taxon>Agaricomycotina</taxon>
        <taxon>Agaricomycetes</taxon>
        <taxon>Agaricomycetidae</taxon>
        <taxon>Agaricales</taxon>
        <taxon>Agaricineae</taxon>
        <taxon>Psathyrellaceae</taxon>
        <taxon>Candolleomyces</taxon>
    </lineage>
</organism>